<dbReference type="InterPro" id="IPR036514">
    <property type="entry name" value="SGNH_hydro_sf"/>
</dbReference>
<sequence>MNDQHEAQKLDRALAIGPVSDGMWRWRSAAEAPFLLTGLPWFKQDGVYRRLPVKPAYPIRAEVDRLANYPTGAQIRFRTDSPKLSVNVELAGPAGMYQMSPLVQCGIDCYIGPVGDQRYIATTKFDQAATAYESMLFEAKGNDMKDITLYLPLYQGVKAIHIGVDPDASMITFPGFASTKRVIVYGTSIVHGACASRPGMAYPNMMSRRLPLEFISLAFSGNAQGEPELAHLIAEIPEPGLLVLDYEGNTPSTERLAESLPAFISIYRTVHPDVPILVISQIRFGKEVFEKQSRLEREKRLRLQQEIVERFRSEGDRNVHFVSGADLLGDDYGECSADSIHPNDLGFRRMSDKLQPVFERLLQPLL</sequence>
<protein>
    <submittedName>
        <fullName evidence="3">SGNH/GDSL hydrolase family protein</fullName>
        <ecNumber evidence="3">3.1.-.-</ecNumber>
    </submittedName>
</protein>
<proteinExistence type="predicted"/>
<evidence type="ECO:0000259" key="2">
    <source>
        <dbReference type="Pfam" id="PF14607"/>
    </source>
</evidence>
<accession>A0ABV5W6V6</accession>
<dbReference type="SUPFAM" id="SSF52266">
    <property type="entry name" value="SGNH hydrolase"/>
    <property type="match status" value="1"/>
</dbReference>
<name>A0ABV5W6V6_9BACL</name>
<keyword evidence="3" id="KW-0378">Hydrolase</keyword>
<comment type="caution">
    <text evidence="3">The sequence shown here is derived from an EMBL/GenBank/DDBJ whole genome shotgun (WGS) entry which is preliminary data.</text>
</comment>
<dbReference type="InterPro" id="IPR013830">
    <property type="entry name" value="SGNH_hydro"/>
</dbReference>
<dbReference type="GO" id="GO:0016787">
    <property type="term" value="F:hydrolase activity"/>
    <property type="evidence" value="ECO:0007669"/>
    <property type="project" value="UniProtKB-KW"/>
</dbReference>
<gene>
    <name evidence="3" type="ORF">ACFFNY_32390</name>
</gene>
<dbReference type="Pfam" id="PF14607">
    <property type="entry name" value="GxDLY"/>
    <property type="match status" value="1"/>
</dbReference>
<dbReference type="Proteomes" id="UP001589619">
    <property type="component" value="Unassembled WGS sequence"/>
</dbReference>
<dbReference type="EMBL" id="JBHMAG010000022">
    <property type="protein sequence ID" value="MFB9756302.1"/>
    <property type="molecule type" value="Genomic_DNA"/>
</dbReference>
<evidence type="ECO:0000313" key="3">
    <source>
        <dbReference type="EMBL" id="MFB9756302.1"/>
    </source>
</evidence>
<feature type="domain" description="SGNH hydrolase-type esterase" evidence="1">
    <location>
        <begin position="179"/>
        <end position="358"/>
    </location>
</feature>
<dbReference type="EC" id="3.1.-.-" evidence="3"/>
<dbReference type="RefSeq" id="WP_344917341.1">
    <property type="nucleotide sequence ID" value="NZ_BAAAYO010000021.1"/>
</dbReference>
<evidence type="ECO:0000259" key="1">
    <source>
        <dbReference type="Pfam" id="PF14606"/>
    </source>
</evidence>
<reference evidence="3 4" key="1">
    <citation type="submission" date="2024-09" db="EMBL/GenBank/DDBJ databases">
        <authorList>
            <person name="Sun Q."/>
            <person name="Mori K."/>
        </authorList>
    </citation>
    <scope>NUCLEOTIDE SEQUENCE [LARGE SCALE GENOMIC DNA]</scope>
    <source>
        <strain evidence="3 4">JCM 12520</strain>
    </source>
</reference>
<feature type="domain" description="SGNH hydrolase-type esterase N-terminal" evidence="2">
    <location>
        <begin position="25"/>
        <end position="169"/>
    </location>
</feature>
<dbReference type="Pfam" id="PF14606">
    <property type="entry name" value="Lipase_GDSL_3"/>
    <property type="match status" value="1"/>
</dbReference>
<keyword evidence="4" id="KW-1185">Reference proteome</keyword>
<evidence type="ECO:0000313" key="4">
    <source>
        <dbReference type="Proteomes" id="UP001589619"/>
    </source>
</evidence>
<dbReference type="Gene3D" id="2.60.120.260">
    <property type="entry name" value="Galactose-binding domain-like"/>
    <property type="match status" value="1"/>
</dbReference>
<organism evidence="3 4">
    <name type="scientific">Paenibacillus hodogayensis</name>
    <dbReference type="NCBI Taxonomy" id="279208"/>
    <lineage>
        <taxon>Bacteria</taxon>
        <taxon>Bacillati</taxon>
        <taxon>Bacillota</taxon>
        <taxon>Bacilli</taxon>
        <taxon>Bacillales</taxon>
        <taxon>Paenibacillaceae</taxon>
        <taxon>Paenibacillus</taxon>
    </lineage>
</organism>
<dbReference type="Gene3D" id="3.40.50.1110">
    <property type="entry name" value="SGNH hydrolase"/>
    <property type="match status" value="1"/>
</dbReference>
<dbReference type="InterPro" id="IPR032740">
    <property type="entry name" value="GxDLY"/>
</dbReference>